<evidence type="ECO:0000256" key="10">
    <source>
        <dbReference type="SAM" id="MobiDB-lite"/>
    </source>
</evidence>
<proteinExistence type="inferred from homology"/>
<keyword evidence="7 11" id="KW-1133">Transmembrane helix</keyword>
<evidence type="ECO:0000256" key="5">
    <source>
        <dbReference type="ARBA" id="ARBA00022692"/>
    </source>
</evidence>
<protein>
    <recommendedName>
        <fullName evidence="14">GPI transamidase component PIG-S</fullName>
    </recommendedName>
</protein>
<evidence type="ECO:0008006" key="14">
    <source>
        <dbReference type="Google" id="ProtNLM"/>
    </source>
</evidence>
<evidence type="ECO:0000256" key="3">
    <source>
        <dbReference type="ARBA" id="ARBA00005316"/>
    </source>
</evidence>
<evidence type="ECO:0000256" key="6">
    <source>
        <dbReference type="ARBA" id="ARBA00022824"/>
    </source>
</evidence>
<keyword evidence="4" id="KW-0337">GPI-anchor biosynthesis</keyword>
<feature type="transmembrane region" description="Helical" evidence="11">
    <location>
        <begin position="513"/>
        <end position="535"/>
    </location>
</feature>
<dbReference type="PANTHER" id="PTHR21072:SF13">
    <property type="entry name" value="GPI TRANSAMIDASE COMPONENT PIG-S"/>
    <property type="match status" value="1"/>
</dbReference>
<keyword evidence="5 11" id="KW-0812">Transmembrane</keyword>
<evidence type="ECO:0000313" key="13">
    <source>
        <dbReference type="Proteomes" id="UP001642540"/>
    </source>
</evidence>
<feature type="compositionally biased region" description="Polar residues" evidence="10">
    <location>
        <begin position="7"/>
        <end position="16"/>
    </location>
</feature>
<evidence type="ECO:0000256" key="2">
    <source>
        <dbReference type="ARBA" id="ARBA00004687"/>
    </source>
</evidence>
<organism evidence="12 13">
    <name type="scientific">Orchesella dallaii</name>
    <dbReference type="NCBI Taxonomy" id="48710"/>
    <lineage>
        <taxon>Eukaryota</taxon>
        <taxon>Metazoa</taxon>
        <taxon>Ecdysozoa</taxon>
        <taxon>Arthropoda</taxon>
        <taxon>Hexapoda</taxon>
        <taxon>Collembola</taxon>
        <taxon>Entomobryomorpha</taxon>
        <taxon>Entomobryoidea</taxon>
        <taxon>Orchesellidae</taxon>
        <taxon>Orchesellinae</taxon>
        <taxon>Orchesella</taxon>
    </lineage>
</organism>
<dbReference type="Pfam" id="PF10510">
    <property type="entry name" value="PIG-S"/>
    <property type="match status" value="1"/>
</dbReference>
<gene>
    <name evidence="12" type="ORF">ODALV1_LOCUS20311</name>
</gene>
<evidence type="ECO:0000256" key="1">
    <source>
        <dbReference type="ARBA" id="ARBA00004477"/>
    </source>
</evidence>
<dbReference type="InterPro" id="IPR019540">
    <property type="entry name" value="PtdIno-glycan_biosynth_class_S"/>
</dbReference>
<evidence type="ECO:0000256" key="7">
    <source>
        <dbReference type="ARBA" id="ARBA00022989"/>
    </source>
</evidence>
<comment type="pathway">
    <text evidence="2">Glycolipid biosynthesis; glycosylphosphatidylinositol-anchor biosynthesis.</text>
</comment>
<name>A0ABP1RAA1_9HEXA</name>
<evidence type="ECO:0000256" key="4">
    <source>
        <dbReference type="ARBA" id="ARBA00022502"/>
    </source>
</evidence>
<keyword evidence="9" id="KW-0325">Glycoprotein</keyword>
<keyword evidence="6" id="KW-0256">Endoplasmic reticulum</keyword>
<comment type="subcellular location">
    <subcellularLocation>
        <location evidence="1">Endoplasmic reticulum membrane</location>
        <topology evidence="1">Multi-pass membrane protein</topology>
    </subcellularLocation>
</comment>
<evidence type="ECO:0000313" key="12">
    <source>
        <dbReference type="EMBL" id="CAL8123773.1"/>
    </source>
</evidence>
<evidence type="ECO:0000256" key="11">
    <source>
        <dbReference type="SAM" id="Phobius"/>
    </source>
</evidence>
<accession>A0ABP1RAA1</accession>
<comment type="similarity">
    <text evidence="3">Belongs to the PIGS family.</text>
</comment>
<dbReference type="PANTHER" id="PTHR21072">
    <property type="entry name" value="GPI TRANSAMIDASE COMPONENT PIG-S"/>
    <property type="match status" value="1"/>
</dbReference>
<feature type="region of interest" description="Disordered" evidence="10">
    <location>
        <begin position="1"/>
        <end position="22"/>
    </location>
</feature>
<keyword evidence="8 11" id="KW-0472">Membrane</keyword>
<evidence type="ECO:0000256" key="9">
    <source>
        <dbReference type="ARBA" id="ARBA00023180"/>
    </source>
</evidence>
<dbReference type="Proteomes" id="UP001642540">
    <property type="component" value="Unassembled WGS sequence"/>
</dbReference>
<reference evidence="12 13" key="1">
    <citation type="submission" date="2024-08" db="EMBL/GenBank/DDBJ databases">
        <authorList>
            <person name="Cucini C."/>
            <person name="Frati F."/>
        </authorList>
    </citation>
    <scope>NUCLEOTIDE SEQUENCE [LARGE SCALE GENOMIC DNA]</scope>
</reference>
<keyword evidence="13" id="KW-1185">Reference proteome</keyword>
<dbReference type="EMBL" id="CAXLJM020000068">
    <property type="protein sequence ID" value="CAL8123773.1"/>
    <property type="molecule type" value="Genomic_DNA"/>
</dbReference>
<evidence type="ECO:0000256" key="8">
    <source>
        <dbReference type="ARBA" id="ARBA00023136"/>
    </source>
</evidence>
<comment type="caution">
    <text evidence="12">The sequence shown here is derived from an EMBL/GenBank/DDBJ whole genome shotgun (WGS) entry which is preliminary data.</text>
</comment>
<sequence>MGDQDPGESSSSANTTEVEEAPSWTRWTASSYAVVMLLLGIPLWWKTTTVQRVPLPYYDMLTLHNQFQNELLIGIPIQFKGFSGVLEGDGYQNVSGYSFKFTYSVMSATEMDLVYKSTDLYHIDRQMCAMESQTHNELLKIYYVGRADLLKEYGQQVILGNCRSIYYIGNKSQIDRKRIDKLLLKLIGATSELQVQDSSNVKDSLQLPLSAGYDILLSLLVPEPETLESTWEIQRGVKDYLDPMVKKLSRFAEFTVRSQVLYYVKLNVMPRLNPRTGIYEIPNEQLPLVINPVESKLSSFVSQNPALNFLTYTAPCDKYPLQILDDTGSGLVTNAFLVPQWGGIFIYNAPCPQGQKNESLASQESEGNEWNAKHEVSMEQVMAVVLNQFRSLIGLSDKTKEDGVLDFRGSTLRDWEVDLLVRRRLRSLLFTSANTLQSLGNLLDQITNIVVTEKVGWEVEKSVQLLKEAYEYASKGNLADGQAYALEAFKSSEIAFHHPTNLAQLYFPDDQKYAIYIPLFLPVGIPVLLSLRIIFAAMKKGSNKVKAD</sequence>